<accession>A0AAN9QP54</accession>
<keyword evidence="4" id="KW-0539">Nucleus</keyword>
<dbReference type="Gene3D" id="4.10.280.10">
    <property type="entry name" value="Helix-loop-helix DNA-binding domain"/>
    <property type="match status" value="1"/>
</dbReference>
<organism evidence="8 9">
    <name type="scientific">Phaseolus coccineus</name>
    <name type="common">Scarlet runner bean</name>
    <name type="synonym">Phaseolus multiflorus</name>
    <dbReference type="NCBI Taxonomy" id="3886"/>
    <lineage>
        <taxon>Eukaryota</taxon>
        <taxon>Viridiplantae</taxon>
        <taxon>Streptophyta</taxon>
        <taxon>Embryophyta</taxon>
        <taxon>Tracheophyta</taxon>
        <taxon>Spermatophyta</taxon>
        <taxon>Magnoliopsida</taxon>
        <taxon>eudicotyledons</taxon>
        <taxon>Gunneridae</taxon>
        <taxon>Pentapetalae</taxon>
        <taxon>rosids</taxon>
        <taxon>fabids</taxon>
        <taxon>Fabales</taxon>
        <taxon>Fabaceae</taxon>
        <taxon>Papilionoideae</taxon>
        <taxon>50 kb inversion clade</taxon>
        <taxon>NPAAA clade</taxon>
        <taxon>indigoferoid/millettioid clade</taxon>
        <taxon>Phaseoleae</taxon>
        <taxon>Phaseolus</taxon>
    </lineage>
</organism>
<dbReference type="PANTHER" id="PTHR46807:SF8">
    <property type="entry name" value="TRANSCRIPTION FACTOR PIF1-LIKE ISOFORM X2"/>
    <property type="match status" value="1"/>
</dbReference>
<evidence type="ECO:0000259" key="7">
    <source>
        <dbReference type="PROSITE" id="PS50888"/>
    </source>
</evidence>
<dbReference type="Pfam" id="PF00010">
    <property type="entry name" value="HLH"/>
    <property type="match status" value="1"/>
</dbReference>
<proteinExistence type="predicted"/>
<feature type="signal peptide" evidence="6">
    <location>
        <begin position="1"/>
        <end position="19"/>
    </location>
</feature>
<keyword evidence="2" id="KW-0805">Transcription regulation</keyword>
<dbReference type="GO" id="GO:0003700">
    <property type="term" value="F:DNA-binding transcription factor activity"/>
    <property type="evidence" value="ECO:0007669"/>
    <property type="project" value="InterPro"/>
</dbReference>
<dbReference type="SUPFAM" id="SSF47459">
    <property type="entry name" value="HLH, helix-loop-helix DNA-binding domain"/>
    <property type="match status" value="1"/>
</dbReference>
<evidence type="ECO:0000256" key="3">
    <source>
        <dbReference type="ARBA" id="ARBA00023163"/>
    </source>
</evidence>
<evidence type="ECO:0000256" key="2">
    <source>
        <dbReference type="ARBA" id="ARBA00023015"/>
    </source>
</evidence>
<sequence>MSSLFASCIFLFPFVLLEKKDVDFDSEAKKQVRGSTSTKRSRAAERRRDQINEKMRALQELIPQCNKSDKASMLDEAISYLKSLQLQVQMMSMGYGMQYMPAIGIGVGMGMGMEMGMNRPVMSFPNMLPGSPLPAVAHLGPRFPMPPFHMSCVPATNSSRMQAEN</sequence>
<keyword evidence="3" id="KW-0804">Transcription</keyword>
<comment type="subcellular location">
    <subcellularLocation>
        <location evidence="1">Nucleus</location>
    </subcellularLocation>
</comment>
<dbReference type="InterPro" id="IPR047265">
    <property type="entry name" value="PIF1-like_bHLH"/>
</dbReference>
<feature type="chain" id="PRO_5043012270" description="BHLH domain-containing protein" evidence="6">
    <location>
        <begin position="20"/>
        <end position="165"/>
    </location>
</feature>
<evidence type="ECO:0000313" key="9">
    <source>
        <dbReference type="Proteomes" id="UP001374584"/>
    </source>
</evidence>
<comment type="caution">
    <text evidence="8">The sequence shown here is derived from an EMBL/GenBank/DDBJ whole genome shotgun (WGS) entry which is preliminary data.</text>
</comment>
<dbReference type="EMBL" id="JAYMYR010000009">
    <property type="protein sequence ID" value="KAK7342964.1"/>
    <property type="molecule type" value="Genomic_DNA"/>
</dbReference>
<dbReference type="InterPro" id="IPR044273">
    <property type="entry name" value="PIF3-like"/>
</dbReference>
<evidence type="ECO:0000256" key="1">
    <source>
        <dbReference type="ARBA" id="ARBA00004123"/>
    </source>
</evidence>
<dbReference type="PANTHER" id="PTHR46807">
    <property type="entry name" value="TRANSCRIPTION FACTOR PIF3"/>
    <property type="match status" value="1"/>
</dbReference>
<evidence type="ECO:0000256" key="4">
    <source>
        <dbReference type="ARBA" id="ARBA00023242"/>
    </source>
</evidence>
<dbReference type="GO" id="GO:0010017">
    <property type="term" value="P:red or far-red light signaling pathway"/>
    <property type="evidence" value="ECO:0007669"/>
    <property type="project" value="UniProtKB-ARBA"/>
</dbReference>
<dbReference type="Proteomes" id="UP001374584">
    <property type="component" value="Unassembled WGS sequence"/>
</dbReference>
<gene>
    <name evidence="8" type="ORF">VNO80_25923</name>
</gene>
<protein>
    <recommendedName>
        <fullName evidence="7">BHLH domain-containing protein</fullName>
    </recommendedName>
</protein>
<reference evidence="8 9" key="1">
    <citation type="submission" date="2024-01" db="EMBL/GenBank/DDBJ databases">
        <title>The genomes of 5 underutilized Papilionoideae crops provide insights into root nodulation and disease resistanc.</title>
        <authorList>
            <person name="Jiang F."/>
        </authorList>
    </citation>
    <scope>NUCLEOTIDE SEQUENCE [LARGE SCALE GENOMIC DNA]</scope>
    <source>
        <strain evidence="8">JINMINGXINNONG_FW02</strain>
        <tissue evidence="8">Leaves</tissue>
    </source>
</reference>
<dbReference type="PROSITE" id="PS50888">
    <property type="entry name" value="BHLH"/>
    <property type="match status" value="1"/>
</dbReference>
<dbReference type="InterPro" id="IPR036638">
    <property type="entry name" value="HLH_DNA-bd_sf"/>
</dbReference>
<evidence type="ECO:0000313" key="8">
    <source>
        <dbReference type="EMBL" id="KAK7342964.1"/>
    </source>
</evidence>
<dbReference type="GO" id="GO:0046983">
    <property type="term" value="F:protein dimerization activity"/>
    <property type="evidence" value="ECO:0007669"/>
    <property type="project" value="InterPro"/>
</dbReference>
<keyword evidence="9" id="KW-1185">Reference proteome</keyword>
<name>A0AAN9QP54_PHACN</name>
<feature type="domain" description="BHLH" evidence="7">
    <location>
        <begin position="35"/>
        <end position="84"/>
    </location>
</feature>
<dbReference type="SMART" id="SM00353">
    <property type="entry name" value="HLH"/>
    <property type="match status" value="1"/>
</dbReference>
<evidence type="ECO:0000256" key="6">
    <source>
        <dbReference type="SAM" id="SignalP"/>
    </source>
</evidence>
<dbReference type="InterPro" id="IPR011598">
    <property type="entry name" value="bHLH_dom"/>
</dbReference>
<feature type="region of interest" description="Disordered" evidence="5">
    <location>
        <begin position="27"/>
        <end position="48"/>
    </location>
</feature>
<keyword evidence="6" id="KW-0732">Signal</keyword>
<evidence type="ECO:0000256" key="5">
    <source>
        <dbReference type="SAM" id="MobiDB-lite"/>
    </source>
</evidence>
<dbReference type="GO" id="GO:0005634">
    <property type="term" value="C:nucleus"/>
    <property type="evidence" value="ECO:0007669"/>
    <property type="project" value="UniProtKB-SubCell"/>
</dbReference>
<dbReference type="AlphaFoldDB" id="A0AAN9QP54"/>
<dbReference type="CDD" id="cd11445">
    <property type="entry name" value="bHLH_AtPIF_like"/>
    <property type="match status" value="1"/>
</dbReference>